<keyword evidence="7" id="KW-0808">Transferase</keyword>
<keyword evidence="7" id="KW-0418">Kinase</keyword>
<reference evidence="7" key="1">
    <citation type="submission" date="2020-05" db="EMBL/GenBank/DDBJ databases">
        <title>Phylogenomic resolution of chytrid fungi.</title>
        <authorList>
            <person name="Stajich J.E."/>
            <person name="Amses K."/>
            <person name="Simmons R."/>
            <person name="Seto K."/>
            <person name="Myers J."/>
            <person name="Bonds A."/>
            <person name="Quandt C.A."/>
            <person name="Barry K."/>
            <person name="Liu P."/>
            <person name="Grigoriev I."/>
            <person name="Longcore J.E."/>
            <person name="James T.Y."/>
        </authorList>
    </citation>
    <scope>NUCLEOTIDE SEQUENCE</scope>
    <source>
        <strain evidence="7">JEL0318</strain>
    </source>
</reference>
<protein>
    <submittedName>
        <fullName evidence="7">Death-associated protein kinase 1</fullName>
    </submittedName>
</protein>
<feature type="region of interest" description="Disordered" evidence="5">
    <location>
        <begin position="1083"/>
        <end position="1138"/>
    </location>
</feature>
<sequence length="1638" mass="177302">MPKSGTNSSVAVQFVNQGGAPRDKNKPVWRKRLGDNTLAYSVYGMQKNIFEKMQNNKYYDFCILKEEITREFMENAIKEKESSQLYETHIDEEPVMQGKKGTVPKEQKTSQLQIDATEAVSSLVTRTSTNRFAALSEELSTMGNATTKNADPSNDDGEKQSPSRSATGSGSPKEEAAGAALKKRGGPGSTTQPPPPKRPTTRRGRKVPEEKSQRNGNSMEIKGAPTATTLSPLKTDSETNGSPKHSRTASSVSETKTICSTARLGTLNSSSPGAQAVTQNSPRKSAGPESNHEVSADLKTAPESTSSQQHHGQPARPATATERAERRESAQAKAGTIDTPMSENVPTNYPEFASDSKKRKADDENATVSADTHVVSKADSPRPTPSSPSAADPATPSARQSFTDASAVGNTHLGGSCTSAEVIEAIADMSAADYDPNADKFADEVPLTQHALKMDRIAGTGGVEEEFTEGAKMAPAVVAGAPAGQAIVIADECRGGGKGEVKEESFTTLKVDRFGNLPNPLTPEDRGPAGSMGSSSPSSPTPNGLQCPTWSEPLAVEQAQLKQMATNPYALFAQKDRMPPVEEIFEEGFPRKSRNAIRRQQSSAFDEEEQANFMEEDAFFEKKPAPASELLLKEAEGERFADSPSLPQAASDVRVEPAQDAGEAKVAVIDHEEAADALKEGHEDAQRYDQGNKQTWSGAEERRVESLAYVGIDVDTYAMLQNELDNKCDQLYDSIRRLRENYSAKIAMAKAASEKGVQQEKSLTELESRRNFLAKYEIYGDQLLGRGSHGSVFRGIRYADELDVAIKIINRDREREEHPDALACLDREVQILSNLNHPHIPTLLDYYNAGPRAYLVMEFKRGLNLRELLEHRADAAELKVKQIAKKAKGKVDVDEIRDARARALHMPEAEAKVVLRQLLNVVHYLHVDLKIMHRDLKLENVLLGNDGDGTSKITLLDFGLAIDLSNVGETSDLHGQPEYHAPEYYSEGRIGLAADIWAVGVLFYRLLTGQFPCSRKDRVMGCWMIEPLKSVDVTLACIEFFEALFVVDKMKRMTVSDLLDHRYLKPSDVAVANAGTLEEASIRKRKADRFSETKSENGEPIPEVKKQKQTKQTAIEKKQPTWGSQPDPTKNDQSKSLTCKADSEALGAELATLRKRLDIVDDPEKSPHAMNARRMVVTRSNEIVTRMRAKIVKLEAENKTLTERIAQLEAAANANSSSHSEMVEILQAHLDRAYGHLDVVNKQLEGLLKEGNGWKDEKAIAHCEQEKNSLNMKIEGLRGQIAKLQASQSQGQTGTPTVGAVQPPASVPAAVQTQLQLQSSSLRSLGSGVQEPHPVYAKGKGAEQRRRLPRHDGKGGEQQQHVVEPKESGAQHQSQEAHTPEIRTAAPPSQSLPAVSVPERKSIQPAAEPTTSPSPPRSQPVVATPERTSNSPPTSRQAGEKRPREDNEGLREGGPFAGGLTPQAAADNLVEQTLLSAAAIPVPKRVKTQSAQNDSTSSTSTQPGSIHGAQQASAAWPVVPAVSASASGPASSLATTLNVTPVPTSPVVAKTLVSSVASAQKNEEETSIGNQSRAKTERPAGADDAAARGTEMEKVGTPEKGHDGGKADSVGAEEVRDSDVLPGMPSSFLGLPFKFPWN</sequence>
<dbReference type="SUPFAM" id="SSF56112">
    <property type="entry name" value="Protein kinase-like (PK-like)"/>
    <property type="match status" value="1"/>
</dbReference>
<feature type="compositionally biased region" description="Polar residues" evidence="5">
    <location>
        <begin position="139"/>
        <end position="152"/>
    </location>
</feature>
<dbReference type="GO" id="GO:0005524">
    <property type="term" value="F:ATP binding"/>
    <property type="evidence" value="ECO:0007669"/>
    <property type="project" value="UniProtKB-UniRule"/>
</dbReference>
<dbReference type="GO" id="GO:0005737">
    <property type="term" value="C:cytoplasm"/>
    <property type="evidence" value="ECO:0007669"/>
    <property type="project" value="TreeGrafter"/>
</dbReference>
<evidence type="ECO:0000256" key="1">
    <source>
        <dbReference type="ARBA" id="ARBA00022741"/>
    </source>
</evidence>
<feature type="compositionally biased region" description="Low complexity" evidence="5">
    <location>
        <begin position="387"/>
        <end position="399"/>
    </location>
</feature>
<evidence type="ECO:0000256" key="2">
    <source>
        <dbReference type="ARBA" id="ARBA00022840"/>
    </source>
</evidence>
<feature type="binding site" evidence="3">
    <location>
        <position position="807"/>
    </location>
    <ligand>
        <name>ATP</name>
        <dbReference type="ChEBI" id="CHEBI:30616"/>
    </ligand>
</feature>
<feature type="compositionally biased region" description="Polar residues" evidence="5">
    <location>
        <begin position="226"/>
        <end position="260"/>
    </location>
</feature>
<dbReference type="InterPro" id="IPR011009">
    <property type="entry name" value="Kinase-like_dom_sf"/>
</dbReference>
<dbReference type="Proteomes" id="UP001212841">
    <property type="component" value="Unassembled WGS sequence"/>
</dbReference>
<proteinExistence type="predicted"/>
<feature type="region of interest" description="Disordered" evidence="5">
    <location>
        <begin position="1557"/>
        <end position="1629"/>
    </location>
</feature>
<dbReference type="PROSITE" id="PS00108">
    <property type="entry name" value="PROTEIN_KINASE_ST"/>
    <property type="match status" value="1"/>
</dbReference>
<feature type="region of interest" description="Disordered" evidence="5">
    <location>
        <begin position="511"/>
        <end position="549"/>
    </location>
</feature>
<name>A0AAD5X386_9FUNG</name>
<dbReference type="SMART" id="SM00220">
    <property type="entry name" value="S_TKc"/>
    <property type="match status" value="1"/>
</dbReference>
<evidence type="ECO:0000256" key="5">
    <source>
        <dbReference type="SAM" id="MobiDB-lite"/>
    </source>
</evidence>
<feature type="region of interest" description="Disordered" evidence="5">
    <location>
        <begin position="139"/>
        <end position="414"/>
    </location>
</feature>
<feature type="compositionally biased region" description="Polar residues" evidence="5">
    <location>
        <begin position="302"/>
        <end position="311"/>
    </location>
</feature>
<gene>
    <name evidence="7" type="primary">DAPK1</name>
    <name evidence="7" type="ORF">HK097_005306</name>
</gene>
<feature type="compositionally biased region" description="Basic and acidic residues" evidence="5">
    <location>
        <begin position="354"/>
        <end position="363"/>
    </location>
</feature>
<dbReference type="PANTHER" id="PTHR24348:SF68">
    <property type="entry name" value="SERINE_THREONINE-PROTEIN KINASE ATG1C"/>
    <property type="match status" value="1"/>
</dbReference>
<dbReference type="InterPro" id="IPR008271">
    <property type="entry name" value="Ser/Thr_kinase_AS"/>
</dbReference>
<feature type="region of interest" description="Disordered" evidence="5">
    <location>
        <begin position="1478"/>
        <end position="1515"/>
    </location>
</feature>
<dbReference type="Gene3D" id="3.30.200.20">
    <property type="entry name" value="Phosphorylase Kinase, domain 1"/>
    <property type="match status" value="1"/>
</dbReference>
<dbReference type="EMBL" id="JADGJD010000249">
    <property type="protein sequence ID" value="KAJ3052964.1"/>
    <property type="molecule type" value="Genomic_DNA"/>
</dbReference>
<evidence type="ECO:0000313" key="8">
    <source>
        <dbReference type="Proteomes" id="UP001212841"/>
    </source>
</evidence>
<keyword evidence="4" id="KW-0175">Coiled coil</keyword>
<feature type="compositionally biased region" description="Polar residues" evidence="5">
    <location>
        <begin position="1488"/>
        <end position="1511"/>
    </location>
</feature>
<dbReference type="GO" id="GO:0004674">
    <property type="term" value="F:protein serine/threonine kinase activity"/>
    <property type="evidence" value="ECO:0007669"/>
    <property type="project" value="InterPro"/>
</dbReference>
<keyword evidence="1 3" id="KW-0547">Nucleotide-binding</keyword>
<dbReference type="InterPro" id="IPR000719">
    <property type="entry name" value="Prot_kinase_dom"/>
</dbReference>
<evidence type="ECO:0000313" key="7">
    <source>
        <dbReference type="EMBL" id="KAJ3052964.1"/>
    </source>
</evidence>
<dbReference type="PROSITE" id="PS00107">
    <property type="entry name" value="PROTEIN_KINASE_ATP"/>
    <property type="match status" value="1"/>
</dbReference>
<feature type="compositionally biased region" description="Low complexity" evidence="5">
    <location>
        <begin position="528"/>
        <end position="544"/>
    </location>
</feature>
<dbReference type="InterPro" id="IPR017441">
    <property type="entry name" value="Protein_kinase_ATP_BS"/>
</dbReference>
<feature type="compositionally biased region" description="Polar residues" evidence="5">
    <location>
        <begin position="1426"/>
        <end position="1437"/>
    </location>
</feature>
<feature type="compositionally biased region" description="Basic and acidic residues" evidence="5">
    <location>
        <begin position="1088"/>
        <end position="1106"/>
    </location>
</feature>
<feature type="compositionally biased region" description="Basic and acidic residues" evidence="5">
    <location>
        <begin position="1438"/>
        <end position="1451"/>
    </location>
</feature>
<keyword evidence="2 3" id="KW-0067">ATP-binding</keyword>
<keyword evidence="8" id="KW-1185">Reference proteome</keyword>
<comment type="caution">
    <text evidence="7">The sequence shown here is derived from an EMBL/GenBank/DDBJ whole genome shotgun (WGS) entry which is preliminary data.</text>
</comment>
<dbReference type="Pfam" id="PF00069">
    <property type="entry name" value="Pkinase"/>
    <property type="match status" value="1"/>
</dbReference>
<evidence type="ECO:0000256" key="4">
    <source>
        <dbReference type="SAM" id="Coils"/>
    </source>
</evidence>
<organism evidence="7 8">
    <name type="scientific">Rhizophlyctis rosea</name>
    <dbReference type="NCBI Taxonomy" id="64517"/>
    <lineage>
        <taxon>Eukaryota</taxon>
        <taxon>Fungi</taxon>
        <taxon>Fungi incertae sedis</taxon>
        <taxon>Chytridiomycota</taxon>
        <taxon>Chytridiomycota incertae sedis</taxon>
        <taxon>Chytridiomycetes</taxon>
        <taxon>Rhizophlyctidales</taxon>
        <taxon>Rhizophlyctidaceae</taxon>
        <taxon>Rhizophlyctis</taxon>
    </lineage>
</organism>
<feature type="compositionally biased region" description="Basic and acidic residues" evidence="5">
    <location>
        <begin position="1340"/>
        <end position="1355"/>
    </location>
</feature>
<feature type="compositionally biased region" description="Polar residues" evidence="5">
    <location>
        <begin position="266"/>
        <end position="283"/>
    </location>
</feature>
<accession>A0AAD5X386</accession>
<dbReference type="GO" id="GO:0010506">
    <property type="term" value="P:regulation of autophagy"/>
    <property type="evidence" value="ECO:0007669"/>
    <property type="project" value="InterPro"/>
</dbReference>
<dbReference type="PANTHER" id="PTHR24348">
    <property type="entry name" value="SERINE/THREONINE-PROTEIN KINASE UNC-51-RELATED"/>
    <property type="match status" value="1"/>
</dbReference>
<feature type="coiled-coil region" evidence="4">
    <location>
        <begin position="1260"/>
        <end position="1287"/>
    </location>
</feature>
<evidence type="ECO:0000259" key="6">
    <source>
        <dbReference type="PROSITE" id="PS50011"/>
    </source>
</evidence>
<feature type="compositionally biased region" description="Basic and acidic residues" evidence="5">
    <location>
        <begin position="1590"/>
        <end position="1606"/>
    </location>
</feature>
<dbReference type="PROSITE" id="PS50011">
    <property type="entry name" value="PROTEIN_KINASE_DOM"/>
    <property type="match status" value="1"/>
</dbReference>
<evidence type="ECO:0000256" key="3">
    <source>
        <dbReference type="PROSITE-ProRule" id="PRU10141"/>
    </source>
</evidence>
<dbReference type="Gene3D" id="1.10.510.10">
    <property type="entry name" value="Transferase(Phosphotransferase) domain 1"/>
    <property type="match status" value="1"/>
</dbReference>
<feature type="domain" description="Protein kinase" evidence="6">
    <location>
        <begin position="778"/>
        <end position="1064"/>
    </location>
</feature>
<feature type="coiled-coil region" evidence="4">
    <location>
        <begin position="1184"/>
        <end position="1211"/>
    </location>
</feature>
<dbReference type="InterPro" id="IPR045269">
    <property type="entry name" value="Atg1-like"/>
</dbReference>
<feature type="region of interest" description="Disordered" evidence="5">
    <location>
        <begin position="1322"/>
        <end position="1465"/>
    </location>
</feature>